<keyword evidence="12" id="KW-1185">Reference proteome</keyword>
<dbReference type="InterPro" id="IPR017853">
    <property type="entry name" value="GH"/>
</dbReference>
<dbReference type="Pfam" id="PF22666">
    <property type="entry name" value="Glyco_hydro_2_N2"/>
    <property type="match status" value="1"/>
</dbReference>
<evidence type="ECO:0000256" key="2">
    <source>
        <dbReference type="ARBA" id="ARBA00007401"/>
    </source>
</evidence>
<evidence type="ECO:0000256" key="7">
    <source>
        <dbReference type="SAM" id="MobiDB-lite"/>
    </source>
</evidence>
<dbReference type="InterPro" id="IPR050887">
    <property type="entry name" value="Beta-mannosidase_GH2"/>
</dbReference>
<evidence type="ECO:0000259" key="8">
    <source>
        <dbReference type="Pfam" id="PF00703"/>
    </source>
</evidence>
<comment type="similarity">
    <text evidence="2">Belongs to the glycosyl hydrolase 2 family.</text>
</comment>
<evidence type="ECO:0000259" key="9">
    <source>
        <dbReference type="Pfam" id="PF02836"/>
    </source>
</evidence>
<dbReference type="InterPro" id="IPR008979">
    <property type="entry name" value="Galactose-bd-like_sf"/>
</dbReference>
<dbReference type="SUPFAM" id="SSF51445">
    <property type="entry name" value="(Trans)glycosidases"/>
    <property type="match status" value="1"/>
</dbReference>
<dbReference type="PANTHER" id="PTHR43730:SF1">
    <property type="entry name" value="BETA-MANNOSIDASE"/>
    <property type="match status" value="1"/>
</dbReference>
<proteinExistence type="inferred from homology"/>
<organism evidence="11 12">
    <name type="scientific">Cohnella hashimotonis</name>
    <dbReference type="NCBI Taxonomy" id="2826895"/>
    <lineage>
        <taxon>Bacteria</taxon>
        <taxon>Bacillati</taxon>
        <taxon>Bacillota</taxon>
        <taxon>Bacilli</taxon>
        <taxon>Bacillales</taxon>
        <taxon>Paenibacillaceae</taxon>
        <taxon>Cohnella</taxon>
    </lineage>
</organism>
<comment type="catalytic activity">
    <reaction evidence="1">
        <text>Hydrolysis of terminal, non-reducing beta-D-mannose residues in beta-D-mannosides.</text>
        <dbReference type="EC" id="3.2.1.25"/>
    </reaction>
</comment>
<protein>
    <recommendedName>
        <fullName evidence="3">beta-mannosidase</fullName>
        <ecNumber evidence="3">3.2.1.25</ecNumber>
    </recommendedName>
</protein>
<evidence type="ECO:0000256" key="1">
    <source>
        <dbReference type="ARBA" id="ARBA00000829"/>
    </source>
</evidence>
<evidence type="ECO:0000256" key="5">
    <source>
        <dbReference type="ARBA" id="ARBA00022801"/>
    </source>
</evidence>
<dbReference type="Pfam" id="PF02836">
    <property type="entry name" value="Glyco_hydro_2_C"/>
    <property type="match status" value="1"/>
</dbReference>
<dbReference type="SUPFAM" id="SSF49303">
    <property type="entry name" value="beta-Galactosidase/glucuronidase domain"/>
    <property type="match status" value="1"/>
</dbReference>
<dbReference type="SUPFAM" id="SSF49785">
    <property type="entry name" value="Galactose-binding domain-like"/>
    <property type="match status" value="1"/>
</dbReference>
<dbReference type="GO" id="GO:0016787">
    <property type="term" value="F:hydrolase activity"/>
    <property type="evidence" value="ECO:0007669"/>
    <property type="project" value="UniProtKB-KW"/>
</dbReference>
<name>A0ABT6TAI9_9BACL</name>
<feature type="region of interest" description="Disordered" evidence="7">
    <location>
        <begin position="852"/>
        <end position="887"/>
    </location>
</feature>
<dbReference type="InterPro" id="IPR006102">
    <property type="entry name" value="Ig-like_GH2"/>
</dbReference>
<evidence type="ECO:0000313" key="12">
    <source>
        <dbReference type="Proteomes" id="UP001161691"/>
    </source>
</evidence>
<dbReference type="EC" id="3.2.1.25" evidence="3"/>
<dbReference type="PANTHER" id="PTHR43730">
    <property type="entry name" value="BETA-MANNOSIDASE"/>
    <property type="match status" value="1"/>
</dbReference>
<feature type="domain" description="Beta-mannosidase-like galactose-binding" evidence="10">
    <location>
        <begin position="36"/>
        <end position="182"/>
    </location>
</feature>
<evidence type="ECO:0000256" key="4">
    <source>
        <dbReference type="ARBA" id="ARBA00022729"/>
    </source>
</evidence>
<keyword evidence="5 11" id="KW-0378">Hydrolase</keyword>
<keyword evidence="4" id="KW-0732">Signal</keyword>
<keyword evidence="6" id="KW-0326">Glycosidase</keyword>
<dbReference type="Gene3D" id="3.20.20.80">
    <property type="entry name" value="Glycosidases"/>
    <property type="match status" value="1"/>
</dbReference>
<evidence type="ECO:0000259" key="10">
    <source>
        <dbReference type="Pfam" id="PF22666"/>
    </source>
</evidence>
<accession>A0ABT6TAI9</accession>
<evidence type="ECO:0000313" key="11">
    <source>
        <dbReference type="EMBL" id="MDI4643784.1"/>
    </source>
</evidence>
<comment type="caution">
    <text evidence="11">The sequence shown here is derived from an EMBL/GenBank/DDBJ whole genome shotgun (WGS) entry which is preliminary data.</text>
</comment>
<dbReference type="InterPro" id="IPR013783">
    <property type="entry name" value="Ig-like_fold"/>
</dbReference>
<feature type="compositionally biased region" description="Basic and acidic residues" evidence="7">
    <location>
        <begin position="861"/>
        <end position="887"/>
    </location>
</feature>
<feature type="domain" description="Glycoside hydrolase family 2 immunoglobulin-like beta-sandwich" evidence="8">
    <location>
        <begin position="199"/>
        <end position="311"/>
    </location>
</feature>
<sequence length="887" mass="100760">MKYDLKDLKWELKGFYPYVPLLANSVETGEAMKGVTAWMPAVVPGGVQHDLYRAGYIQHPHRDLNSLSCEWVEHRWWMYRTSFPRPAYLGRKVELVCKGLDYKAHVYLNNVPLGEHEGMFVPAVFDITDIALAHETLELRILFEHAPLEQSQIGRTSLTHTQKSRFGYKWDFSARLVSLGIWDDVYLRVHEELSLGEAHIRTDVSEDGTGVVGLKMRVEGAVQEADTLMGVALSEDYAAEAVLTDPDGREIGTQRIVIGPDRAEADFSFRVERPRLWYPNGHGAQPLYGLEVRLLNGDALLDARAFKPGIRKLGYMLNEESPASALPYTFVMNGEKVYVKGVNLTPLDMLYGTVTPERYEWTVLLMKRAGVNMVRVWGGGVIEKNVFYELCDRHGILVWQEFVQSGSGMDSVPPEDPKYLALLADAAEAAIKDRRNYVSLTVWSGGNELKEAPNRPCGYDNGNLAQLQALVRAHDPDRMFLPTSASGPQEMLSLDEGQNHDVHGGWKYRGHPEHYEFYGQSDSLFHSEFGVDGLCAVKSMRKFLSPAHVRVSDMDESLVWRHHGDWWDTRERDAWFFGEPAGIDAFIRGSQWIQAEGLRFIVEANRRRQFRNSGSIVWQFNEPWPNVGCTSLTDYYGESKMAYYWIGQAFARVHVSLDYRRLIYPVGDTFQAELFAESGKSGSRDGDEAEVEALTTAGRRLWHGRFRAEPGAAMQKVGALAFEITSDFTALFVVRLRLLREGRTLHENVYYFSTQAETCYRPALGLGAHGFRFEAEGEWEEAGEEWKTESLELFKRTYLLANEGDEAILHAHAEELTDRYWTMADEGFVTLFPGERKRVTVYCANRRLGGLGTEADESDGEERAGLPEIRFTHFNEQDSQEERKISK</sequence>
<dbReference type="Pfam" id="PF00703">
    <property type="entry name" value="Glyco_hydro_2"/>
    <property type="match status" value="1"/>
</dbReference>
<feature type="domain" description="Glycoside hydrolase family 2 catalytic" evidence="9">
    <location>
        <begin position="329"/>
        <end position="479"/>
    </location>
</feature>
<dbReference type="Gene3D" id="2.60.120.260">
    <property type="entry name" value="Galactose-binding domain-like"/>
    <property type="match status" value="1"/>
</dbReference>
<dbReference type="Gene3D" id="2.60.40.10">
    <property type="entry name" value="Immunoglobulins"/>
    <property type="match status" value="1"/>
</dbReference>
<dbReference type="RefSeq" id="WP_282906830.1">
    <property type="nucleotide sequence ID" value="NZ_JAGRPV010000001.1"/>
</dbReference>
<dbReference type="InterPro" id="IPR036156">
    <property type="entry name" value="Beta-gal/glucu_dom_sf"/>
</dbReference>
<evidence type="ECO:0000256" key="3">
    <source>
        <dbReference type="ARBA" id="ARBA00012754"/>
    </source>
</evidence>
<dbReference type="Proteomes" id="UP001161691">
    <property type="component" value="Unassembled WGS sequence"/>
</dbReference>
<gene>
    <name evidence="11" type="ORF">KB449_02380</name>
</gene>
<dbReference type="EMBL" id="JAGRPV010000001">
    <property type="protein sequence ID" value="MDI4643784.1"/>
    <property type="molecule type" value="Genomic_DNA"/>
</dbReference>
<reference evidence="11" key="1">
    <citation type="submission" date="2023-04" db="EMBL/GenBank/DDBJ databases">
        <title>Comparative genomic analysis of Cohnella hashimotonis sp. nov., isolated from the International Space Station.</title>
        <authorList>
            <person name="Venkateswaran K."/>
            <person name="Simpson A."/>
        </authorList>
    </citation>
    <scope>NUCLEOTIDE SEQUENCE</scope>
    <source>
        <strain evidence="11">F6_2S_P_1</strain>
    </source>
</reference>
<dbReference type="InterPro" id="IPR054593">
    <property type="entry name" value="Beta-mannosidase-like_N2"/>
</dbReference>
<evidence type="ECO:0000256" key="6">
    <source>
        <dbReference type="ARBA" id="ARBA00023295"/>
    </source>
</evidence>
<dbReference type="InterPro" id="IPR006103">
    <property type="entry name" value="Glyco_hydro_2_cat"/>
</dbReference>